<evidence type="ECO:0000256" key="8">
    <source>
        <dbReference type="SAM" id="Phobius"/>
    </source>
</evidence>
<evidence type="ECO:0000256" key="7">
    <source>
        <dbReference type="ARBA" id="ARBA00023136"/>
    </source>
</evidence>
<feature type="domain" description="Major facilitator superfamily (MFS) profile" evidence="9">
    <location>
        <begin position="10"/>
        <end position="392"/>
    </location>
</feature>
<organism evidence="10 11">
    <name type="scientific">Flammeovirga aprica JL-4</name>
    <dbReference type="NCBI Taxonomy" id="694437"/>
    <lineage>
        <taxon>Bacteria</taxon>
        <taxon>Pseudomonadati</taxon>
        <taxon>Bacteroidota</taxon>
        <taxon>Cytophagia</taxon>
        <taxon>Cytophagales</taxon>
        <taxon>Flammeovirgaceae</taxon>
        <taxon>Flammeovirga</taxon>
    </lineage>
</organism>
<comment type="similarity">
    <text evidence="2">Belongs to the major facilitator superfamily. Bcr/CmlA family.</text>
</comment>
<feature type="transmembrane region" description="Helical" evidence="8">
    <location>
        <begin position="46"/>
        <end position="64"/>
    </location>
</feature>
<feature type="transmembrane region" description="Helical" evidence="8">
    <location>
        <begin position="76"/>
        <end position="94"/>
    </location>
</feature>
<dbReference type="NCBIfam" id="TIGR00710">
    <property type="entry name" value="efflux_Bcr_CflA"/>
    <property type="match status" value="1"/>
</dbReference>
<dbReference type="EMBL" id="JABANE010000093">
    <property type="protein sequence ID" value="NME71305.1"/>
    <property type="molecule type" value="Genomic_DNA"/>
</dbReference>
<dbReference type="InterPro" id="IPR011701">
    <property type="entry name" value="MFS"/>
</dbReference>
<dbReference type="PROSITE" id="PS50850">
    <property type="entry name" value="MFS"/>
    <property type="match status" value="1"/>
</dbReference>
<name>A0A7X9XC22_9BACT</name>
<dbReference type="Pfam" id="PF07690">
    <property type="entry name" value="MFS_1"/>
    <property type="match status" value="1"/>
</dbReference>
<dbReference type="RefSeq" id="WP_169659522.1">
    <property type="nucleotide sequence ID" value="NZ_JABANE010000093.1"/>
</dbReference>
<feature type="transmembrane region" description="Helical" evidence="8">
    <location>
        <begin position="367"/>
        <end position="387"/>
    </location>
</feature>
<dbReference type="CDD" id="cd17320">
    <property type="entry name" value="MFS_MdfA_MDR_like"/>
    <property type="match status" value="1"/>
</dbReference>
<dbReference type="InterPro" id="IPR036259">
    <property type="entry name" value="MFS_trans_sf"/>
</dbReference>
<feature type="transmembrane region" description="Helical" evidence="8">
    <location>
        <begin position="279"/>
        <end position="303"/>
    </location>
</feature>
<comment type="subcellular location">
    <subcellularLocation>
        <location evidence="1">Cell membrane</location>
        <topology evidence="1">Multi-pass membrane protein</topology>
    </subcellularLocation>
</comment>
<evidence type="ECO:0000256" key="4">
    <source>
        <dbReference type="ARBA" id="ARBA00022475"/>
    </source>
</evidence>
<keyword evidence="6 8" id="KW-1133">Transmembrane helix</keyword>
<keyword evidence="7 8" id="KW-0472">Membrane</keyword>
<feature type="transmembrane region" description="Helical" evidence="8">
    <location>
        <begin position="100"/>
        <end position="122"/>
    </location>
</feature>
<dbReference type="InterPro" id="IPR004812">
    <property type="entry name" value="Efflux_drug-R_Bcr/CmlA"/>
</dbReference>
<dbReference type="GO" id="GO:0005886">
    <property type="term" value="C:plasma membrane"/>
    <property type="evidence" value="ECO:0007669"/>
    <property type="project" value="UniProtKB-SubCell"/>
</dbReference>
<keyword evidence="11" id="KW-1185">Reference proteome</keyword>
<protein>
    <submittedName>
        <fullName evidence="10">Multidrug effflux MFS transporter</fullName>
    </submittedName>
</protein>
<feature type="transmembrane region" description="Helical" evidence="8">
    <location>
        <begin position="309"/>
        <end position="331"/>
    </location>
</feature>
<feature type="transmembrane region" description="Helical" evidence="8">
    <location>
        <begin position="204"/>
        <end position="226"/>
    </location>
</feature>
<evidence type="ECO:0000256" key="5">
    <source>
        <dbReference type="ARBA" id="ARBA00022692"/>
    </source>
</evidence>
<evidence type="ECO:0000313" key="10">
    <source>
        <dbReference type="EMBL" id="NME71305.1"/>
    </source>
</evidence>
<feature type="transmembrane region" description="Helical" evidence="8">
    <location>
        <begin position="246"/>
        <end position="267"/>
    </location>
</feature>
<dbReference type="GO" id="GO:1990961">
    <property type="term" value="P:xenobiotic detoxification by transmembrane export across the plasma membrane"/>
    <property type="evidence" value="ECO:0007669"/>
    <property type="project" value="InterPro"/>
</dbReference>
<keyword evidence="4" id="KW-1003">Cell membrane</keyword>
<feature type="transmembrane region" description="Helical" evidence="8">
    <location>
        <begin position="134"/>
        <end position="159"/>
    </location>
</feature>
<proteinExistence type="inferred from homology"/>
<feature type="transmembrane region" description="Helical" evidence="8">
    <location>
        <begin position="343"/>
        <end position="361"/>
    </location>
</feature>
<dbReference type="AlphaFoldDB" id="A0A7X9XC22"/>
<dbReference type="PANTHER" id="PTHR42718:SF9">
    <property type="entry name" value="MAJOR FACILITATOR SUPERFAMILY MULTIDRUG TRANSPORTER MFSC"/>
    <property type="match status" value="1"/>
</dbReference>
<keyword evidence="5 8" id="KW-0812">Transmembrane</keyword>
<accession>A0A7X9XC22</accession>
<evidence type="ECO:0000313" key="11">
    <source>
        <dbReference type="Proteomes" id="UP000576082"/>
    </source>
</evidence>
<comment type="caution">
    <text evidence="10">The sequence shown here is derived from an EMBL/GenBank/DDBJ whole genome shotgun (WGS) entry which is preliminary data.</text>
</comment>
<reference evidence="10 11" key="1">
    <citation type="submission" date="2020-04" db="EMBL/GenBank/DDBJ databases">
        <title>Flammeovirga sp. SR4, a novel species isolated from seawater.</title>
        <authorList>
            <person name="Wang X."/>
        </authorList>
    </citation>
    <scope>NUCLEOTIDE SEQUENCE [LARGE SCALE GENOMIC DNA]</scope>
    <source>
        <strain evidence="10 11">ATCC 23126</strain>
    </source>
</reference>
<evidence type="ECO:0000256" key="6">
    <source>
        <dbReference type="ARBA" id="ARBA00022989"/>
    </source>
</evidence>
<dbReference type="Proteomes" id="UP000576082">
    <property type="component" value="Unassembled WGS sequence"/>
</dbReference>
<feature type="transmembrane region" description="Helical" evidence="8">
    <location>
        <begin position="165"/>
        <end position="184"/>
    </location>
</feature>
<evidence type="ECO:0000256" key="2">
    <source>
        <dbReference type="ARBA" id="ARBA00006236"/>
    </source>
</evidence>
<dbReference type="Gene3D" id="1.20.1720.10">
    <property type="entry name" value="Multidrug resistance protein D"/>
    <property type="match status" value="1"/>
</dbReference>
<dbReference type="GO" id="GO:0042910">
    <property type="term" value="F:xenobiotic transmembrane transporter activity"/>
    <property type="evidence" value="ECO:0007669"/>
    <property type="project" value="InterPro"/>
</dbReference>
<evidence type="ECO:0000259" key="9">
    <source>
        <dbReference type="PROSITE" id="PS50850"/>
    </source>
</evidence>
<dbReference type="PANTHER" id="PTHR42718">
    <property type="entry name" value="MAJOR FACILITATOR SUPERFAMILY MULTIDRUG TRANSPORTER MFSC"/>
    <property type="match status" value="1"/>
</dbReference>
<dbReference type="InterPro" id="IPR020846">
    <property type="entry name" value="MFS_dom"/>
</dbReference>
<sequence>MNNNNKHYQFILLLGSLSMIGPFNIDTCLPAFGRIADDMGVTFSQVEINVSLFFFGFGIGQLYGGYISDIKGRKWVVSRGLGISMVASLILAMVNQLEFFYLMRFIQAIGAGFVGVSIAAIVRDNFQGKEAASIMSMVAMIAMGAPLVAPSIGALLLTISTWKSIFIFIAAYGLSVLIFLMIGLEEKMEPRKQEHNFFQGIKKVYNNVPALAYMSAMAIPSGALYTYLTSAPFIFQEYFGLGEQQFAILFGVNGLSLIIMNKINSVLVKKYGPERLMNIGLSIHFTSLVLLLIVVTVFTPTLYNTVPLITLHVSTLGFISGNATAIALEKFEKHYAGIANSQMRVVGIIIGAVAGATASLLNNGTLYPILGVMITCSALGIFTYLSLKKTAKRTNLVSS</sequence>
<evidence type="ECO:0000256" key="1">
    <source>
        <dbReference type="ARBA" id="ARBA00004651"/>
    </source>
</evidence>
<gene>
    <name evidence="10" type="ORF">HHU12_25290</name>
</gene>
<dbReference type="SUPFAM" id="SSF103473">
    <property type="entry name" value="MFS general substrate transporter"/>
    <property type="match status" value="1"/>
</dbReference>
<evidence type="ECO:0000256" key="3">
    <source>
        <dbReference type="ARBA" id="ARBA00022448"/>
    </source>
</evidence>
<keyword evidence="3" id="KW-0813">Transport</keyword>